<name>A0A3B0M3S6_9GAMM</name>
<gene>
    <name evidence="2" type="ORF">ARTV_0246</name>
</gene>
<evidence type="ECO:0000313" key="2">
    <source>
        <dbReference type="EMBL" id="SSW94718.1"/>
    </source>
</evidence>
<organism evidence="2">
    <name type="scientific">Arsenophonus endosymbiont of Trialeurodes vaporariorum</name>
    <dbReference type="NCBI Taxonomy" id="235567"/>
    <lineage>
        <taxon>Bacteria</taxon>
        <taxon>Pseudomonadati</taxon>
        <taxon>Pseudomonadota</taxon>
        <taxon>Gammaproteobacteria</taxon>
        <taxon>Enterobacterales</taxon>
        <taxon>Morganellaceae</taxon>
        <taxon>Arsenophonus</taxon>
    </lineage>
</organism>
<dbReference type="EMBL" id="UFQR01000001">
    <property type="protein sequence ID" value="SSW94718.1"/>
    <property type="molecule type" value="Genomic_DNA"/>
</dbReference>
<proteinExistence type="predicted"/>
<evidence type="ECO:0000256" key="1">
    <source>
        <dbReference type="SAM" id="Phobius"/>
    </source>
</evidence>
<keyword evidence="1" id="KW-0472">Membrane</keyword>
<dbReference type="AlphaFoldDB" id="A0A3B0M3S6"/>
<accession>A0A3B0M3S6</accession>
<sequence>MNKSNQHYPYRLTGESVKNYLINNKRNKKLMLIDKLILLFGGLFIFYFLTLIIK</sequence>
<keyword evidence="1" id="KW-0812">Transmembrane</keyword>
<protein>
    <submittedName>
        <fullName evidence="2">Uncharacterized protein</fullName>
    </submittedName>
</protein>
<feature type="transmembrane region" description="Helical" evidence="1">
    <location>
        <begin position="36"/>
        <end position="53"/>
    </location>
</feature>
<keyword evidence="1" id="KW-1133">Transmembrane helix</keyword>
<reference evidence="2" key="1">
    <citation type="submission" date="2018-04" db="EMBL/GenBank/DDBJ databases">
        <authorList>
            <person name="Go L.Y."/>
            <person name="Mitchell J.A."/>
        </authorList>
    </citation>
    <scope>NUCLEOTIDE SEQUENCE</scope>
    <source>
        <strain evidence="2">ARTV</strain>
    </source>
</reference>